<dbReference type="PANTHER" id="PTHR33022">
    <property type="entry name" value="DUF1985 DOMAIN-CONTAINING PROTEIN"/>
    <property type="match status" value="1"/>
</dbReference>
<name>A0A2G2Y9U0_CAPAN</name>
<feature type="domain" description="Ubiquitin-like protease family profile" evidence="4">
    <location>
        <begin position="393"/>
        <end position="441"/>
    </location>
</feature>
<reference evidence="5 6" key="2">
    <citation type="journal article" date="2017" name="Genome Biol.">
        <title>New reference genome sequences of hot pepper reveal the massive evolution of plant disease-resistance genes by retroduplication.</title>
        <authorList>
            <person name="Kim S."/>
            <person name="Park J."/>
            <person name="Yeom S.I."/>
            <person name="Kim Y.M."/>
            <person name="Seo E."/>
            <person name="Kim K.T."/>
            <person name="Kim M.S."/>
            <person name="Lee J.M."/>
            <person name="Cheong K."/>
            <person name="Shin H.S."/>
            <person name="Kim S.B."/>
            <person name="Han K."/>
            <person name="Lee J."/>
            <person name="Park M."/>
            <person name="Lee H.A."/>
            <person name="Lee H.Y."/>
            <person name="Lee Y."/>
            <person name="Oh S."/>
            <person name="Lee J.H."/>
            <person name="Choi E."/>
            <person name="Choi E."/>
            <person name="Lee S.E."/>
            <person name="Jeon J."/>
            <person name="Kim H."/>
            <person name="Choi G."/>
            <person name="Song H."/>
            <person name="Lee J."/>
            <person name="Lee S.C."/>
            <person name="Kwon J.K."/>
            <person name="Lee H.Y."/>
            <person name="Koo N."/>
            <person name="Hong Y."/>
            <person name="Kim R.W."/>
            <person name="Kang W.H."/>
            <person name="Huh J.H."/>
            <person name="Kang B.C."/>
            <person name="Yang T.J."/>
            <person name="Lee Y.H."/>
            <person name="Bennetzen J.L."/>
            <person name="Choi D."/>
        </authorList>
    </citation>
    <scope>NUCLEOTIDE SEQUENCE [LARGE SCALE GENOMIC DNA]</scope>
    <source>
        <strain evidence="6">cv. CM334</strain>
    </source>
</reference>
<dbReference type="AlphaFoldDB" id="A0A2G2Y9U0"/>
<dbReference type="GO" id="GO:0006508">
    <property type="term" value="P:proteolysis"/>
    <property type="evidence" value="ECO:0007669"/>
    <property type="project" value="UniProtKB-KW"/>
</dbReference>
<dbReference type="SUPFAM" id="SSF54001">
    <property type="entry name" value="Cysteine proteinases"/>
    <property type="match status" value="1"/>
</dbReference>
<dbReference type="GO" id="GO:0008234">
    <property type="term" value="F:cysteine-type peptidase activity"/>
    <property type="evidence" value="ECO:0007669"/>
    <property type="project" value="InterPro"/>
</dbReference>
<sequence length="607" mass="68648">MRVVGGRLTKVIYANLIMILEDEYLCREYGWGELSFDETISSLKSSLKPTKTTVGSSYQLVGFPYAFMKLQSTCSKKFKKILDENKSLKSELSKIKTLLLGKLKADGAILSAKQPDNLQATNTACVVGIKWKPGPCSFTSGCPEKKQLAKKGKNAEGHSYEKEEAVEERVTSLGPLNMEEIKQAKNQEPLYTVIYLQTKLLFNKPSEDEARLPNKVIWASNISPTTDDFLSLRKNDNFSTSQQLIYVVQWDFGGTEADKDNIDETKNCGDVDSIINNVIFSVFAASSSLPTSPNVKNTQAERSELGGIKNDTTDVISEVDATTKIGYSKISKELWKRLNVDLGKVSLNHENKIDALYHDFVENGKDFSAIPEKHEVEEYIRGFYCDANVPWNKVNFYLEKGIDKSNNDTLSIKIVDKLPQQTQCDCGTFICTFAEYVIHGRYIPKEISIGYVRMRYGALLWDYGKKKLEADSVLQGYLDVCLLPSRTFVSGGFVIRSFMLSGTIHNAVLPTGRIYPWYIDSSEYDFNPECNHYSQEDQHIESKPFQEENVNLEKIMHTLFKNIDERIAYNHKATMDLTMKINELLSIVNSNNDGELSNETTSWKSME</sequence>
<dbReference type="Gramene" id="PHT66536">
    <property type="protein sequence ID" value="PHT66536"/>
    <property type="gene ID" value="T459_30961"/>
</dbReference>
<evidence type="ECO:0000256" key="1">
    <source>
        <dbReference type="ARBA" id="ARBA00005234"/>
    </source>
</evidence>
<dbReference type="Proteomes" id="UP000222542">
    <property type="component" value="Unassembled WGS sequence"/>
</dbReference>
<evidence type="ECO:0000313" key="5">
    <source>
        <dbReference type="EMBL" id="PHT66536.1"/>
    </source>
</evidence>
<dbReference type="EMBL" id="AYRZ02000012">
    <property type="protein sequence ID" value="PHT66536.1"/>
    <property type="molecule type" value="Genomic_DNA"/>
</dbReference>
<dbReference type="Pfam" id="PF02902">
    <property type="entry name" value="Peptidase_C48"/>
    <property type="match status" value="1"/>
</dbReference>
<evidence type="ECO:0000313" key="6">
    <source>
        <dbReference type="Proteomes" id="UP000222542"/>
    </source>
</evidence>
<evidence type="ECO:0000256" key="2">
    <source>
        <dbReference type="ARBA" id="ARBA00022670"/>
    </source>
</evidence>
<keyword evidence="3" id="KW-0378">Hydrolase</keyword>
<protein>
    <recommendedName>
        <fullName evidence="4">Ubiquitin-like protease family profile domain-containing protein</fullName>
    </recommendedName>
</protein>
<evidence type="ECO:0000259" key="4">
    <source>
        <dbReference type="Pfam" id="PF02902"/>
    </source>
</evidence>
<evidence type="ECO:0000256" key="3">
    <source>
        <dbReference type="ARBA" id="ARBA00022801"/>
    </source>
</evidence>
<proteinExistence type="inferred from homology"/>
<keyword evidence="2" id="KW-0645">Protease</keyword>
<comment type="caution">
    <text evidence="5">The sequence shown here is derived from an EMBL/GenBank/DDBJ whole genome shotgun (WGS) entry which is preliminary data.</text>
</comment>
<dbReference type="PANTHER" id="PTHR33022:SF21">
    <property type="entry name" value="UBIQUITIN-LIKE PROTEASE FAMILY PROFILE DOMAIN-CONTAINING PROTEIN"/>
    <property type="match status" value="1"/>
</dbReference>
<dbReference type="InterPro" id="IPR038765">
    <property type="entry name" value="Papain-like_cys_pep_sf"/>
</dbReference>
<gene>
    <name evidence="5" type="ORF">T459_30961</name>
</gene>
<accession>A0A2G2Y9U0</accession>
<comment type="similarity">
    <text evidence="1">Belongs to the peptidase C48 family.</text>
</comment>
<keyword evidence="6" id="KW-1185">Reference proteome</keyword>
<reference evidence="5 6" key="1">
    <citation type="journal article" date="2014" name="Nat. Genet.">
        <title>Genome sequence of the hot pepper provides insights into the evolution of pungency in Capsicum species.</title>
        <authorList>
            <person name="Kim S."/>
            <person name="Park M."/>
            <person name="Yeom S.I."/>
            <person name="Kim Y.M."/>
            <person name="Lee J.M."/>
            <person name="Lee H.A."/>
            <person name="Seo E."/>
            <person name="Choi J."/>
            <person name="Cheong K."/>
            <person name="Kim K.T."/>
            <person name="Jung K."/>
            <person name="Lee G.W."/>
            <person name="Oh S.K."/>
            <person name="Bae C."/>
            <person name="Kim S.B."/>
            <person name="Lee H.Y."/>
            <person name="Kim S.Y."/>
            <person name="Kim M.S."/>
            <person name="Kang B.C."/>
            <person name="Jo Y.D."/>
            <person name="Yang H.B."/>
            <person name="Jeong H.J."/>
            <person name="Kang W.H."/>
            <person name="Kwon J.K."/>
            <person name="Shin C."/>
            <person name="Lim J.Y."/>
            <person name="Park J.H."/>
            <person name="Huh J.H."/>
            <person name="Kim J.S."/>
            <person name="Kim B.D."/>
            <person name="Cohen O."/>
            <person name="Paran I."/>
            <person name="Suh M.C."/>
            <person name="Lee S.B."/>
            <person name="Kim Y.K."/>
            <person name="Shin Y."/>
            <person name="Noh S.J."/>
            <person name="Park J."/>
            <person name="Seo Y.S."/>
            <person name="Kwon S.Y."/>
            <person name="Kim H.A."/>
            <person name="Park J.M."/>
            <person name="Kim H.J."/>
            <person name="Choi S.B."/>
            <person name="Bosland P.W."/>
            <person name="Reeves G."/>
            <person name="Jo S.H."/>
            <person name="Lee B.W."/>
            <person name="Cho H.T."/>
            <person name="Choi H.S."/>
            <person name="Lee M.S."/>
            <person name="Yu Y."/>
            <person name="Do Choi Y."/>
            <person name="Park B.S."/>
            <person name="van Deynze A."/>
            <person name="Ashrafi H."/>
            <person name="Hill T."/>
            <person name="Kim W.T."/>
            <person name="Pai H.S."/>
            <person name="Ahn H.K."/>
            <person name="Yeam I."/>
            <person name="Giovannoni J.J."/>
            <person name="Rose J.K."/>
            <person name="Sorensen I."/>
            <person name="Lee S.J."/>
            <person name="Kim R.W."/>
            <person name="Choi I.Y."/>
            <person name="Choi B.S."/>
            <person name="Lim J.S."/>
            <person name="Lee Y.H."/>
            <person name="Choi D."/>
        </authorList>
    </citation>
    <scope>NUCLEOTIDE SEQUENCE [LARGE SCALE GENOMIC DNA]</scope>
    <source>
        <strain evidence="6">cv. CM334</strain>
    </source>
</reference>
<dbReference type="InterPro" id="IPR003653">
    <property type="entry name" value="Peptidase_C48_C"/>
</dbReference>
<organism evidence="5 6">
    <name type="scientific">Capsicum annuum</name>
    <name type="common">Capsicum pepper</name>
    <dbReference type="NCBI Taxonomy" id="4072"/>
    <lineage>
        <taxon>Eukaryota</taxon>
        <taxon>Viridiplantae</taxon>
        <taxon>Streptophyta</taxon>
        <taxon>Embryophyta</taxon>
        <taxon>Tracheophyta</taxon>
        <taxon>Spermatophyta</taxon>
        <taxon>Magnoliopsida</taxon>
        <taxon>eudicotyledons</taxon>
        <taxon>Gunneridae</taxon>
        <taxon>Pentapetalae</taxon>
        <taxon>asterids</taxon>
        <taxon>lamiids</taxon>
        <taxon>Solanales</taxon>
        <taxon>Solanaceae</taxon>
        <taxon>Solanoideae</taxon>
        <taxon>Capsiceae</taxon>
        <taxon>Capsicum</taxon>
    </lineage>
</organism>